<sequence>MPIAKVYVPEGTLTPEQRRAIVQGIHEVINGVEKRPPDGQTYVLINEIPSGRWGNAGALYATRT</sequence>
<dbReference type="Pfam" id="PF01361">
    <property type="entry name" value="Tautomerase"/>
    <property type="match status" value="1"/>
</dbReference>
<proteinExistence type="predicted"/>
<gene>
    <name evidence="3" type="ORF">HA482_22185</name>
</gene>
<dbReference type="EMBL" id="JAATTO010000032">
    <property type="protein sequence ID" value="MBC9980914.1"/>
    <property type="molecule type" value="Genomic_DNA"/>
</dbReference>
<dbReference type="SUPFAM" id="SSF55331">
    <property type="entry name" value="Tautomerase/MIF"/>
    <property type="match status" value="1"/>
</dbReference>
<dbReference type="InterPro" id="IPR014347">
    <property type="entry name" value="Tautomerase/MIF_sf"/>
</dbReference>
<name>A0ABR7UAC7_9BRAD</name>
<keyword evidence="4" id="KW-1185">Reference proteome</keyword>
<evidence type="ECO:0000256" key="1">
    <source>
        <dbReference type="ARBA" id="ARBA00023235"/>
    </source>
</evidence>
<dbReference type="RefSeq" id="WP_188108131.1">
    <property type="nucleotide sequence ID" value="NZ_JAANIH010000108.1"/>
</dbReference>
<feature type="domain" description="4-oxalocrotonate tautomerase-like" evidence="2">
    <location>
        <begin position="2"/>
        <end position="60"/>
    </location>
</feature>
<evidence type="ECO:0000259" key="2">
    <source>
        <dbReference type="Pfam" id="PF01361"/>
    </source>
</evidence>
<comment type="caution">
    <text evidence="3">The sequence shown here is derived from an EMBL/GenBank/DDBJ whole genome shotgun (WGS) entry which is preliminary data.</text>
</comment>
<dbReference type="Proteomes" id="UP000639516">
    <property type="component" value="Unassembled WGS sequence"/>
</dbReference>
<dbReference type="Gene3D" id="3.30.429.10">
    <property type="entry name" value="Macrophage Migration Inhibitory Factor"/>
    <property type="match status" value="1"/>
</dbReference>
<evidence type="ECO:0000313" key="4">
    <source>
        <dbReference type="Proteomes" id="UP000639516"/>
    </source>
</evidence>
<dbReference type="InterPro" id="IPR004370">
    <property type="entry name" value="4-OT-like_dom"/>
</dbReference>
<accession>A0ABR7UAC7</accession>
<organism evidence="3 4">
    <name type="scientific">Bradyrhizobium campsiandrae</name>
    <dbReference type="NCBI Taxonomy" id="1729892"/>
    <lineage>
        <taxon>Bacteria</taxon>
        <taxon>Pseudomonadati</taxon>
        <taxon>Pseudomonadota</taxon>
        <taxon>Alphaproteobacteria</taxon>
        <taxon>Hyphomicrobiales</taxon>
        <taxon>Nitrobacteraceae</taxon>
        <taxon>Bradyrhizobium</taxon>
    </lineage>
</organism>
<keyword evidence="1" id="KW-0413">Isomerase</keyword>
<evidence type="ECO:0000313" key="3">
    <source>
        <dbReference type="EMBL" id="MBC9980914.1"/>
    </source>
</evidence>
<protein>
    <submittedName>
        <fullName evidence="3">Tautomerase family protein</fullName>
    </submittedName>
</protein>
<reference evidence="3 4" key="1">
    <citation type="journal article" date="2020" name="Arch. Microbiol.">
        <title>Bradyrhizobium campsiandrae sp. nov., a nitrogen-fixing bacterial strain isolated from a native leguminous tree from the Amazon adapted to flooded conditions.</title>
        <authorList>
            <person name="Cabral Michel D."/>
            <person name="Martins da Costa E."/>
            <person name="Azarias Guimaraes A."/>
            <person name="Soares de Carvalho T."/>
            <person name="Santos de Castro Caputo P."/>
            <person name="Willems A."/>
            <person name="de Souza Moreira F.M."/>
        </authorList>
    </citation>
    <scope>NUCLEOTIDE SEQUENCE [LARGE SCALE GENOMIC DNA]</scope>
    <source>
        <strain evidence="4">INPA 384B</strain>
    </source>
</reference>